<dbReference type="AlphaFoldDB" id="A0A2P8GQU1"/>
<gene>
    <name evidence="2" type="ORF">B0H99_107167</name>
</gene>
<comment type="caution">
    <text evidence="2">The sequence shown here is derived from an EMBL/GenBank/DDBJ whole genome shotgun (WGS) entry which is preliminary data.</text>
</comment>
<keyword evidence="1" id="KW-0732">Signal</keyword>
<reference evidence="2 3" key="1">
    <citation type="submission" date="2018-03" db="EMBL/GenBank/DDBJ databases">
        <title>Genomic Encyclopedia of Type Strains, Phase III (KMG-III): the genomes of soil and plant-associated and newly described type strains.</title>
        <authorList>
            <person name="Whitman W."/>
        </authorList>
    </citation>
    <scope>NUCLEOTIDE SEQUENCE [LARGE SCALE GENOMIC DNA]</scope>
    <source>
        <strain evidence="2 3">CGMCC 1.12259</strain>
    </source>
</reference>
<organism evidence="2 3">
    <name type="scientific">Planomicrobium soli</name>
    <dbReference type="NCBI Taxonomy" id="1176648"/>
    <lineage>
        <taxon>Bacteria</taxon>
        <taxon>Bacillati</taxon>
        <taxon>Bacillota</taxon>
        <taxon>Bacilli</taxon>
        <taxon>Bacillales</taxon>
        <taxon>Caryophanaceae</taxon>
        <taxon>Planomicrobium</taxon>
    </lineage>
</organism>
<proteinExistence type="predicted"/>
<dbReference type="EMBL" id="PYAT01000007">
    <property type="protein sequence ID" value="PSL36346.1"/>
    <property type="molecule type" value="Genomic_DNA"/>
</dbReference>
<dbReference type="OrthoDB" id="2429143at2"/>
<dbReference type="Proteomes" id="UP000242682">
    <property type="component" value="Unassembled WGS sequence"/>
</dbReference>
<feature type="chain" id="PRO_5039715308" evidence="1">
    <location>
        <begin position="22"/>
        <end position="123"/>
    </location>
</feature>
<protein>
    <submittedName>
        <fullName evidence="2">Uncharacterized protein DUF3221</fullName>
    </submittedName>
</protein>
<evidence type="ECO:0000256" key="1">
    <source>
        <dbReference type="SAM" id="SignalP"/>
    </source>
</evidence>
<evidence type="ECO:0000313" key="2">
    <source>
        <dbReference type="EMBL" id="PSL36346.1"/>
    </source>
</evidence>
<evidence type="ECO:0000313" key="3">
    <source>
        <dbReference type="Proteomes" id="UP000242682"/>
    </source>
</evidence>
<name>A0A2P8GQU1_9BACL</name>
<accession>A0A2P8GQU1</accession>
<keyword evidence="3" id="KW-1185">Reference proteome</keyword>
<sequence>MKALKCLFVVLLILISSACSKPTEALVESPYPATDIISEEPAFTGYIVGVIEDKQTLLVINGISKEEAMDINPSNTLGVITFYSNFTNFDGAFRVGNKVAIWESKESAENTLGIAQRIVLLEE</sequence>
<dbReference type="RefSeq" id="WP_106533704.1">
    <property type="nucleotide sequence ID" value="NZ_PYAT01000007.1"/>
</dbReference>
<dbReference type="PROSITE" id="PS51257">
    <property type="entry name" value="PROKAR_LIPOPROTEIN"/>
    <property type="match status" value="1"/>
</dbReference>
<feature type="signal peptide" evidence="1">
    <location>
        <begin position="1"/>
        <end position="21"/>
    </location>
</feature>